<dbReference type="Gene3D" id="3.40.50.300">
    <property type="entry name" value="P-loop containing nucleotide triphosphate hydrolases"/>
    <property type="match status" value="2"/>
</dbReference>
<gene>
    <name evidence="2" type="ORF">M9Y10_038707</name>
</gene>
<reference evidence="2 3" key="1">
    <citation type="submission" date="2024-04" db="EMBL/GenBank/DDBJ databases">
        <title>Tritrichomonas musculus Genome.</title>
        <authorList>
            <person name="Alves-Ferreira E."/>
            <person name="Grigg M."/>
            <person name="Lorenzi H."/>
            <person name="Galac M."/>
        </authorList>
    </citation>
    <scope>NUCLEOTIDE SEQUENCE [LARGE SCALE GENOMIC DNA]</scope>
    <source>
        <strain evidence="2 3">EAF2021</strain>
    </source>
</reference>
<evidence type="ECO:0000313" key="3">
    <source>
        <dbReference type="Proteomes" id="UP001470230"/>
    </source>
</evidence>
<organism evidence="2 3">
    <name type="scientific">Tritrichomonas musculus</name>
    <dbReference type="NCBI Taxonomy" id="1915356"/>
    <lineage>
        <taxon>Eukaryota</taxon>
        <taxon>Metamonada</taxon>
        <taxon>Parabasalia</taxon>
        <taxon>Tritrichomonadida</taxon>
        <taxon>Tritrichomonadidae</taxon>
        <taxon>Tritrichomonas</taxon>
    </lineage>
</organism>
<dbReference type="Pfam" id="PF00270">
    <property type="entry name" value="DEAD"/>
    <property type="match status" value="1"/>
</dbReference>
<comment type="caution">
    <text evidence="2">The sequence shown here is derived from an EMBL/GenBank/DDBJ whole genome shotgun (WGS) entry which is preliminary data.</text>
</comment>
<protein>
    <recommendedName>
        <fullName evidence="1">Helicase ATP-binding domain-containing protein</fullName>
    </recommendedName>
</protein>
<evidence type="ECO:0000313" key="2">
    <source>
        <dbReference type="EMBL" id="KAK8887654.1"/>
    </source>
</evidence>
<dbReference type="InterPro" id="IPR014001">
    <property type="entry name" value="Helicase_ATP-bd"/>
</dbReference>
<dbReference type="SMART" id="SM00487">
    <property type="entry name" value="DEXDc"/>
    <property type="match status" value="1"/>
</dbReference>
<dbReference type="InterPro" id="IPR011545">
    <property type="entry name" value="DEAD/DEAH_box_helicase_dom"/>
</dbReference>
<dbReference type="InterPro" id="IPR027417">
    <property type="entry name" value="P-loop_NTPase"/>
</dbReference>
<sequence>MTQEGNSQQPVNKYVNWRAFIDGPKKVTKIAEVERYDNEDSPHPSSSTISYTSLQKFICESPTGSGKSTAIREWIINTIPEDSKYIVIVPTVNIAIEFYKKICASLDINAEEMDKAIKVCVKENAFTEFRKAIEKSVPIVITTYSTASKCLGSIIELFYTKLKDRIGFYKPDGKTESNIEETQTGAIDILYEYTLVIDEAHLLLENISLIEICREFNNVALFSATVDDISCLSVFRTFTRINPETSMKHERKIYIHKLKETVEEQRKAIAEQVLKESKNYDKILIKVEDKKECENIKKEISDTFKKALYYSDKKEVEISEQGTFINPSDVDVVIATSCIQAGQSLTENVLQIFIQTPLDTSSSVRQFIGRNRNQKSETHLYLRCIKVPEEKFGFKIANNRYKTRLNLLRANAWLSMTAESWMHNLEKEGEVIVDEALLNTAEMKIKQEKVFAEKDMTKEFRGKKELYKYYGLKLKDLPQGFTIKSRVLNEKGKRTRVYKLVKADE</sequence>
<proteinExistence type="predicted"/>
<dbReference type="EMBL" id="JAPFFF010000006">
    <property type="protein sequence ID" value="KAK8887654.1"/>
    <property type="molecule type" value="Genomic_DNA"/>
</dbReference>
<dbReference type="SUPFAM" id="SSF52540">
    <property type="entry name" value="P-loop containing nucleoside triphosphate hydrolases"/>
    <property type="match status" value="1"/>
</dbReference>
<accession>A0ABR2K951</accession>
<dbReference type="PROSITE" id="PS51192">
    <property type="entry name" value="HELICASE_ATP_BIND_1"/>
    <property type="match status" value="1"/>
</dbReference>
<dbReference type="Proteomes" id="UP001470230">
    <property type="component" value="Unassembled WGS sequence"/>
</dbReference>
<keyword evidence="3" id="KW-1185">Reference proteome</keyword>
<evidence type="ECO:0000259" key="1">
    <source>
        <dbReference type="PROSITE" id="PS51192"/>
    </source>
</evidence>
<name>A0ABR2K951_9EUKA</name>
<feature type="domain" description="Helicase ATP-binding" evidence="1">
    <location>
        <begin position="48"/>
        <end position="244"/>
    </location>
</feature>